<feature type="region of interest" description="Disordered" evidence="1">
    <location>
        <begin position="114"/>
        <end position="140"/>
    </location>
</feature>
<comment type="caution">
    <text evidence="2">The sequence shown here is derived from an EMBL/GenBank/DDBJ whole genome shotgun (WGS) entry which is preliminary data.</text>
</comment>
<dbReference type="InterPro" id="IPR014710">
    <property type="entry name" value="RmlC-like_jellyroll"/>
</dbReference>
<evidence type="ECO:0000313" key="2">
    <source>
        <dbReference type="EMBL" id="PFG57189.1"/>
    </source>
</evidence>
<feature type="compositionally biased region" description="Polar residues" evidence="1">
    <location>
        <begin position="118"/>
        <end position="140"/>
    </location>
</feature>
<dbReference type="EMBL" id="PDJK01000001">
    <property type="protein sequence ID" value="PFG57189.1"/>
    <property type="molecule type" value="Genomic_DNA"/>
</dbReference>
<dbReference type="AlphaFoldDB" id="A0A2A9G3G0"/>
<evidence type="ECO:0000313" key="3">
    <source>
        <dbReference type="Proteomes" id="UP000243542"/>
    </source>
</evidence>
<accession>A0A2A9G3G0</accession>
<name>A0A2A9G3G0_9PSEU</name>
<dbReference type="RefSeq" id="WP_098509817.1">
    <property type="nucleotide sequence ID" value="NZ_JBIAKZ010000010.1"/>
</dbReference>
<sequence length="140" mass="15493">MSESTHDQKFPTAPGDELVFENDRVRVWSMTLAANGGIYDFHQHEHDHLILWPDAGRAEAMQYGDDDWTISQVAEPGFTMFKTVGSGGPMVPHRIRNLEDHPVTHYIIELISEPSPSPVTLPTESNGRGHTTNPGMSVGS</sequence>
<protein>
    <recommendedName>
        <fullName evidence="4">Mannose-6-phosphate isomerase-like protein (Cupin superfamily)</fullName>
    </recommendedName>
</protein>
<gene>
    <name evidence="2" type="ORF">ATK36_0753</name>
</gene>
<keyword evidence="3" id="KW-1185">Reference proteome</keyword>
<organism evidence="2 3">
    <name type="scientific">Amycolatopsis sulphurea</name>
    <dbReference type="NCBI Taxonomy" id="76022"/>
    <lineage>
        <taxon>Bacteria</taxon>
        <taxon>Bacillati</taxon>
        <taxon>Actinomycetota</taxon>
        <taxon>Actinomycetes</taxon>
        <taxon>Pseudonocardiales</taxon>
        <taxon>Pseudonocardiaceae</taxon>
        <taxon>Amycolatopsis</taxon>
    </lineage>
</organism>
<evidence type="ECO:0008006" key="4">
    <source>
        <dbReference type="Google" id="ProtNLM"/>
    </source>
</evidence>
<dbReference type="Gene3D" id="2.60.120.10">
    <property type="entry name" value="Jelly Rolls"/>
    <property type="match status" value="1"/>
</dbReference>
<dbReference type="Proteomes" id="UP000243542">
    <property type="component" value="Unassembled WGS sequence"/>
</dbReference>
<dbReference type="InterPro" id="IPR011051">
    <property type="entry name" value="RmlC_Cupin_sf"/>
</dbReference>
<dbReference type="SUPFAM" id="SSF51182">
    <property type="entry name" value="RmlC-like cupins"/>
    <property type="match status" value="1"/>
</dbReference>
<proteinExistence type="predicted"/>
<reference evidence="2 3" key="1">
    <citation type="submission" date="2017-10" db="EMBL/GenBank/DDBJ databases">
        <title>Sequencing the genomes of 1000 actinobacteria strains.</title>
        <authorList>
            <person name="Klenk H.-P."/>
        </authorList>
    </citation>
    <scope>NUCLEOTIDE SEQUENCE [LARGE SCALE GENOMIC DNA]</scope>
    <source>
        <strain evidence="2 3">DSM 46092</strain>
    </source>
</reference>
<evidence type="ECO:0000256" key="1">
    <source>
        <dbReference type="SAM" id="MobiDB-lite"/>
    </source>
</evidence>